<feature type="region of interest" description="Disordered" evidence="10">
    <location>
        <begin position="331"/>
        <end position="367"/>
    </location>
</feature>
<dbReference type="EC" id="3.4.24.84" evidence="1"/>
<dbReference type="CDD" id="cd07343">
    <property type="entry name" value="M48A_Zmpste24p_like"/>
    <property type="match status" value="1"/>
</dbReference>
<dbReference type="InterPro" id="IPR032456">
    <property type="entry name" value="Peptidase_M48_N"/>
</dbReference>
<dbReference type="Pfam" id="PF16491">
    <property type="entry name" value="Peptidase_M48_N"/>
    <property type="match status" value="1"/>
</dbReference>
<proteinExistence type="predicted"/>
<feature type="transmembrane region" description="Helical" evidence="11">
    <location>
        <begin position="209"/>
        <end position="226"/>
    </location>
</feature>
<dbReference type="Pfam" id="PF01435">
    <property type="entry name" value="Peptidase_M48"/>
    <property type="match status" value="1"/>
</dbReference>
<evidence type="ECO:0000256" key="10">
    <source>
        <dbReference type="SAM" id="MobiDB-lite"/>
    </source>
</evidence>
<feature type="active site" evidence="8">
    <location>
        <position position="410"/>
    </location>
</feature>
<comment type="catalytic activity">
    <reaction evidence="7">
        <text>Hydrolyzes the peptide bond -P2-(S-farnesyl or geranylgeranyl)C-P1'-P2'-P3'-COOH where P1' and P2' are amino acids with aliphatic side chains and P3' is any C-terminal residue.</text>
        <dbReference type="EC" id="3.4.24.84"/>
    </reaction>
</comment>
<feature type="transmembrane region" description="Helical" evidence="11">
    <location>
        <begin position="161"/>
        <end position="181"/>
    </location>
</feature>
<evidence type="ECO:0000256" key="11">
    <source>
        <dbReference type="SAM" id="Phobius"/>
    </source>
</evidence>
<feature type="transmembrane region" description="Helical" evidence="11">
    <location>
        <begin position="122"/>
        <end position="141"/>
    </location>
</feature>
<feature type="binding site" evidence="9">
    <location>
        <position position="409"/>
    </location>
    <ligand>
        <name>Zn(2+)</name>
        <dbReference type="ChEBI" id="CHEBI:29105"/>
        <note>catalytic</note>
    </ligand>
</feature>
<feature type="transmembrane region" description="Helical" evidence="11">
    <location>
        <begin position="57"/>
        <end position="76"/>
    </location>
</feature>
<name>A0A915HHX0_ROMCU</name>
<keyword evidence="6" id="KW-0482">Metalloprotease</keyword>
<feature type="domain" description="Peptidase M48" evidence="12">
    <location>
        <begin position="265"/>
        <end position="546"/>
    </location>
</feature>
<reference evidence="15" key="1">
    <citation type="submission" date="2022-11" db="UniProtKB">
        <authorList>
            <consortium name="WormBaseParasite"/>
        </authorList>
    </citation>
    <scope>IDENTIFICATION</scope>
</reference>
<feature type="binding site" evidence="9">
    <location>
        <position position="489"/>
    </location>
    <ligand>
        <name>Zn(2+)</name>
        <dbReference type="ChEBI" id="CHEBI:29105"/>
        <note>catalytic</note>
    </ligand>
</feature>
<dbReference type="GO" id="GO:0071586">
    <property type="term" value="P:CAAX-box protein processing"/>
    <property type="evidence" value="ECO:0007669"/>
    <property type="project" value="InterPro"/>
</dbReference>
<evidence type="ECO:0000256" key="7">
    <source>
        <dbReference type="ARBA" id="ARBA00044456"/>
    </source>
</evidence>
<dbReference type="AlphaFoldDB" id="A0A915HHX0"/>
<feature type="transmembrane region" description="Helical" evidence="11">
    <location>
        <begin position="232"/>
        <end position="252"/>
    </location>
</feature>
<dbReference type="InterPro" id="IPR001915">
    <property type="entry name" value="Peptidase_M48"/>
</dbReference>
<evidence type="ECO:0000256" key="5">
    <source>
        <dbReference type="ARBA" id="ARBA00022833"/>
    </source>
</evidence>
<accession>A0A915HHX0</accession>
<evidence type="ECO:0000256" key="2">
    <source>
        <dbReference type="ARBA" id="ARBA00022670"/>
    </source>
</evidence>
<dbReference type="PANTHER" id="PTHR10120">
    <property type="entry name" value="CAAX PRENYL PROTEASE 1"/>
    <property type="match status" value="1"/>
</dbReference>
<evidence type="ECO:0000259" key="12">
    <source>
        <dbReference type="Pfam" id="PF01435"/>
    </source>
</evidence>
<keyword evidence="3 9" id="KW-0479">Metal-binding</keyword>
<feature type="transmembrane region" description="Helical" evidence="11">
    <location>
        <begin position="420"/>
        <end position="441"/>
    </location>
</feature>
<dbReference type="WBParaSite" id="nRc.2.0.1.t01029-RA">
    <property type="protein sequence ID" value="nRc.2.0.1.t01029-RA"/>
    <property type="gene ID" value="nRc.2.0.1.g01029"/>
</dbReference>
<keyword evidence="4" id="KW-0378">Hydrolase</keyword>
<evidence type="ECO:0000259" key="13">
    <source>
        <dbReference type="Pfam" id="PF16491"/>
    </source>
</evidence>
<evidence type="ECO:0000256" key="9">
    <source>
        <dbReference type="PIRSR" id="PIRSR627057-2"/>
    </source>
</evidence>
<dbReference type="GO" id="GO:0004222">
    <property type="term" value="F:metalloendopeptidase activity"/>
    <property type="evidence" value="ECO:0007669"/>
    <property type="project" value="InterPro"/>
</dbReference>
<keyword evidence="2" id="KW-0645">Protease</keyword>
<feature type="transmembrane region" description="Helical" evidence="11">
    <location>
        <begin position="457"/>
        <end position="477"/>
    </location>
</feature>
<dbReference type="Proteomes" id="UP000887565">
    <property type="component" value="Unplaced"/>
</dbReference>
<dbReference type="GO" id="GO:0046872">
    <property type="term" value="F:metal ion binding"/>
    <property type="evidence" value="ECO:0007669"/>
    <property type="project" value="UniProtKB-KW"/>
</dbReference>
<evidence type="ECO:0000256" key="3">
    <source>
        <dbReference type="ARBA" id="ARBA00022723"/>
    </source>
</evidence>
<evidence type="ECO:0000256" key="4">
    <source>
        <dbReference type="ARBA" id="ARBA00022801"/>
    </source>
</evidence>
<keyword evidence="11" id="KW-0472">Membrane</keyword>
<dbReference type="InterPro" id="IPR027057">
    <property type="entry name" value="CAXX_Prtase_1"/>
</dbReference>
<dbReference type="OMA" id="FALCYMW"/>
<keyword evidence="5 9" id="KW-0862">Zinc</keyword>
<keyword evidence="11" id="KW-0812">Transmembrane</keyword>
<keyword evidence="14" id="KW-1185">Reference proteome</keyword>
<dbReference type="Gene3D" id="3.30.2010.10">
    <property type="entry name" value="Metalloproteases ('zincins'), catalytic domain"/>
    <property type="match status" value="1"/>
</dbReference>
<evidence type="ECO:0000313" key="14">
    <source>
        <dbReference type="Proteomes" id="UP000887565"/>
    </source>
</evidence>
<evidence type="ECO:0000256" key="6">
    <source>
        <dbReference type="ARBA" id="ARBA00023049"/>
    </source>
</evidence>
<feature type="domain" description="CAAX prenyl protease 1 N-terminal" evidence="13">
    <location>
        <begin position="80"/>
        <end position="262"/>
    </location>
</feature>
<protein>
    <recommendedName>
        <fullName evidence="1">Ste24 endopeptidase</fullName>
        <ecNumber evidence="1">3.4.24.84</ecNumber>
    </recommendedName>
</protein>
<evidence type="ECO:0000256" key="8">
    <source>
        <dbReference type="PIRSR" id="PIRSR627057-1"/>
    </source>
</evidence>
<comment type="cofactor">
    <cofactor evidence="9">
        <name>Zn(2+)</name>
        <dbReference type="ChEBI" id="CHEBI:29105"/>
    </cofactor>
    <text evidence="9">Binds 1 zinc ion per subunit.</text>
</comment>
<evidence type="ECO:0000256" key="1">
    <source>
        <dbReference type="ARBA" id="ARBA00012336"/>
    </source>
</evidence>
<sequence>MSAWTLAVKFQLFNQVLKNWQNARLVCSTIENFPGFVFFRNHSILKLGLLTMLSPDTIFWCCFIFGFISFLWELYLSYRQYKKQRDTIERPDYLHDLIDEDSFHKARAYSLDKARFAFAHDIWSAFENTVILLGGLIYLLWNFAQETLKSYGLEGEISQSMLFIFIASLINYVISFPWKIYSTFVVEEKHGFNKQTFKFFVFDQLKKEAVSLLIGLPLSAAVIWIIQKGGDYFFLFLWLFLLIMTFFLMTIYPEFIAPLFDKYTPLREGDLKLKIEALASKVHFPLKKLYVVEGSKRSAHSNAYMYGLWNNKRIVLYDTLIADYHPCPETVDQKRESSASKESSSDDKESSNGDWEKPDLNNEENNAEKVEDIQEEEKLMENEPEKGQEEKPKKKLGMSDDEVVAVLGHELGHWKLNHTVFNLIVAELNLLLCMILFSYLYKLPVLYEAFGFTESQPILIGLFVIFSFVFAPYNEVLNFAMTWWSRQCEFSADKFSAELGYAPLLTSGLIKLSKDNLSLPINDHLYSAWHHSHPPVPERIDALKKYK</sequence>
<evidence type="ECO:0000313" key="15">
    <source>
        <dbReference type="WBParaSite" id="nRc.2.0.1.t01029-RA"/>
    </source>
</evidence>
<organism evidence="14 15">
    <name type="scientific">Romanomermis culicivorax</name>
    <name type="common">Nematode worm</name>
    <dbReference type="NCBI Taxonomy" id="13658"/>
    <lineage>
        <taxon>Eukaryota</taxon>
        <taxon>Metazoa</taxon>
        <taxon>Ecdysozoa</taxon>
        <taxon>Nematoda</taxon>
        <taxon>Enoplea</taxon>
        <taxon>Dorylaimia</taxon>
        <taxon>Mermithida</taxon>
        <taxon>Mermithoidea</taxon>
        <taxon>Mermithidae</taxon>
        <taxon>Romanomermis</taxon>
    </lineage>
</organism>
<keyword evidence="11" id="KW-1133">Transmembrane helix</keyword>
<feature type="binding site" evidence="9">
    <location>
        <position position="413"/>
    </location>
    <ligand>
        <name>Zn(2+)</name>
        <dbReference type="ChEBI" id="CHEBI:29105"/>
        <note>catalytic</note>
    </ligand>
</feature>
<feature type="active site" description="Proton donor" evidence="8">
    <location>
        <position position="493"/>
    </location>
</feature>